<sequence>MLTIAIIIFAASVIFLGLASIIFRIRAFANKPAWNGPVIPLGVIGFILLVVSLVLIYLNYPQYANEQNQTALSKIIERGCFFCMLDT</sequence>
<evidence type="ECO:0000313" key="2">
    <source>
        <dbReference type="EMBL" id="OTN75931.1"/>
    </source>
</evidence>
<accession>A0A242A5C0</accession>
<gene>
    <name evidence="2" type="ORF">A5886_001007</name>
</gene>
<evidence type="ECO:0000313" key="3">
    <source>
        <dbReference type="Proteomes" id="UP000195043"/>
    </source>
</evidence>
<reference evidence="2 3" key="1">
    <citation type="submission" date="2017-05" db="EMBL/GenBank/DDBJ databases">
        <title>The Genome Sequence of Enterococcus sp. 8G7_MSG3316.</title>
        <authorList>
            <consortium name="The Broad Institute Genomics Platform"/>
            <consortium name="The Broad Institute Genomic Center for Infectious Diseases"/>
            <person name="Earl A."/>
            <person name="Manson A."/>
            <person name="Schwartman J."/>
            <person name="Gilmore M."/>
            <person name="Abouelleil A."/>
            <person name="Cao P."/>
            <person name="Chapman S."/>
            <person name="Cusick C."/>
            <person name="Shea T."/>
            <person name="Young S."/>
            <person name="Neafsey D."/>
            <person name="Nusbaum C."/>
            <person name="Birren B."/>
        </authorList>
    </citation>
    <scope>NUCLEOTIDE SEQUENCE [LARGE SCALE GENOMIC DNA]</scope>
    <source>
        <strain evidence="2 3">8G7_MSG3316</strain>
    </source>
</reference>
<keyword evidence="1" id="KW-0472">Membrane</keyword>
<feature type="transmembrane region" description="Helical" evidence="1">
    <location>
        <begin position="6"/>
        <end position="25"/>
    </location>
</feature>
<feature type="transmembrane region" description="Helical" evidence="1">
    <location>
        <begin position="37"/>
        <end position="58"/>
    </location>
</feature>
<keyword evidence="3" id="KW-1185">Reference proteome</keyword>
<keyword evidence="1" id="KW-1133">Transmembrane helix</keyword>
<dbReference type="RefSeq" id="WP_256926149.1">
    <property type="nucleotide sequence ID" value="NZ_NGKU01000001.1"/>
</dbReference>
<comment type="caution">
    <text evidence="2">The sequence shown here is derived from an EMBL/GenBank/DDBJ whole genome shotgun (WGS) entry which is preliminary data.</text>
</comment>
<dbReference type="EMBL" id="NGKU01000001">
    <property type="protein sequence ID" value="OTN75931.1"/>
    <property type="molecule type" value="Genomic_DNA"/>
</dbReference>
<proteinExistence type="predicted"/>
<dbReference type="Proteomes" id="UP000195043">
    <property type="component" value="Unassembled WGS sequence"/>
</dbReference>
<protein>
    <submittedName>
        <fullName evidence="2">Uncharacterized protein</fullName>
    </submittedName>
</protein>
<keyword evidence="1" id="KW-0812">Transmembrane</keyword>
<dbReference type="AlphaFoldDB" id="A0A242A5C0"/>
<evidence type="ECO:0000256" key="1">
    <source>
        <dbReference type="SAM" id="Phobius"/>
    </source>
</evidence>
<organism evidence="2 3">
    <name type="scientific">Candidatus Enterococcus testudinis</name>
    <dbReference type="NCBI Taxonomy" id="1834191"/>
    <lineage>
        <taxon>Bacteria</taxon>
        <taxon>Bacillati</taxon>
        <taxon>Bacillota</taxon>
        <taxon>Bacilli</taxon>
        <taxon>Lactobacillales</taxon>
        <taxon>Enterococcaceae</taxon>
        <taxon>Enterococcus</taxon>
    </lineage>
</organism>
<name>A0A242A5C0_9ENTE</name>